<dbReference type="Proteomes" id="UP000216533">
    <property type="component" value="Unassembled WGS sequence"/>
</dbReference>
<feature type="domain" description="4-O-methyl-glucuronoyl methylesterase-like" evidence="4">
    <location>
        <begin position="188"/>
        <end position="343"/>
    </location>
</feature>
<protein>
    <submittedName>
        <fullName evidence="5">Acetylxylan esterase</fullName>
    </submittedName>
</protein>
<accession>A0A255EES1</accession>
<gene>
    <name evidence="5" type="ORF">CGZ92_05530</name>
</gene>
<sequence length="394" mass="42990">MTVQADPVAWPDTLPTWQAERAAVAERWASQIYGHQPTVEAAATTELLTETALPDGGVRRQVALHLAAQPEHGDPARWSAVLLVDLPAGASAEQPAPAFLGHNFKGNHACTDDPQVWRIEEHPREKVGQIFYEAGEPSKRGENARRWDLDAARARGYAVVTLCYRQVGPDDATTFEQGLYPVVASGGLHNRDMEAPGAISLWAWVLSRVLDEIGHGPLAEIDPSRVCAVGHSRLGKTALWASACDERFAAAISNNSGALGAALSRPVGETALVLAHVRPYWFGRHFSNVVSAGRPLELDQPLLIALSAPRPIYVSSATEDLWADPEGELASLAEASRVWQWYGDAGISNAFPEPNGRLHPDGSVLAYHLREGKHDVQPFDWANWLDWADRTWGR</sequence>
<dbReference type="GO" id="GO:0052689">
    <property type="term" value="F:carboxylic ester hydrolase activity"/>
    <property type="evidence" value="ECO:0007669"/>
    <property type="project" value="UniProtKB-KW"/>
</dbReference>
<comment type="caution">
    <text evidence="5">The sequence shown here is derived from an EMBL/GenBank/DDBJ whole genome shotgun (WGS) entry which is preliminary data.</text>
</comment>
<dbReference type="Gene3D" id="3.40.50.1820">
    <property type="entry name" value="alpha/beta hydrolase"/>
    <property type="match status" value="1"/>
</dbReference>
<keyword evidence="3" id="KW-0378">Hydrolase</keyword>
<dbReference type="SUPFAM" id="SSF53474">
    <property type="entry name" value="alpha/beta-Hydrolases"/>
    <property type="match status" value="1"/>
</dbReference>
<reference evidence="5 6" key="1">
    <citation type="submission" date="2017-07" db="EMBL/GenBank/DDBJ databases">
        <title>Draft whole genome sequences of clinical Proprionibacteriaceae strains.</title>
        <authorList>
            <person name="Bernier A.-M."/>
            <person name="Bernard K."/>
            <person name="Domingo M.-C."/>
        </authorList>
    </citation>
    <scope>NUCLEOTIDE SEQUENCE [LARGE SCALE GENOMIC DNA]</scope>
    <source>
        <strain evidence="5 6">NML 160184</strain>
    </source>
</reference>
<proteinExistence type="predicted"/>
<organism evidence="5 6">
    <name type="scientific">Parenemella sanctibonifatiensis</name>
    <dbReference type="NCBI Taxonomy" id="2016505"/>
    <lineage>
        <taxon>Bacteria</taxon>
        <taxon>Bacillati</taxon>
        <taxon>Actinomycetota</taxon>
        <taxon>Actinomycetes</taxon>
        <taxon>Propionibacteriales</taxon>
        <taxon>Propionibacteriaceae</taxon>
        <taxon>Parenemella</taxon>
    </lineage>
</organism>
<name>A0A255EES1_9ACTN</name>
<dbReference type="RefSeq" id="WP_094450393.1">
    <property type="nucleotide sequence ID" value="NZ_NMVI01000014.1"/>
</dbReference>
<dbReference type="EMBL" id="NMVI01000014">
    <property type="protein sequence ID" value="OYN88075.1"/>
    <property type="molecule type" value="Genomic_DNA"/>
</dbReference>
<dbReference type="InterPro" id="IPR054579">
    <property type="entry name" value="GCE-like_dom"/>
</dbReference>
<evidence type="ECO:0000256" key="1">
    <source>
        <dbReference type="ARBA" id="ARBA00022487"/>
    </source>
</evidence>
<evidence type="ECO:0000313" key="5">
    <source>
        <dbReference type="EMBL" id="OYN88075.1"/>
    </source>
</evidence>
<dbReference type="Pfam" id="PF22244">
    <property type="entry name" value="GCE_fung"/>
    <property type="match status" value="1"/>
</dbReference>
<keyword evidence="2" id="KW-0732">Signal</keyword>
<evidence type="ECO:0000259" key="4">
    <source>
        <dbReference type="Pfam" id="PF22244"/>
    </source>
</evidence>
<evidence type="ECO:0000256" key="2">
    <source>
        <dbReference type="ARBA" id="ARBA00022729"/>
    </source>
</evidence>
<dbReference type="InterPro" id="IPR029058">
    <property type="entry name" value="AB_hydrolase_fold"/>
</dbReference>
<evidence type="ECO:0000313" key="6">
    <source>
        <dbReference type="Proteomes" id="UP000216533"/>
    </source>
</evidence>
<keyword evidence="1" id="KW-0719">Serine esterase</keyword>
<dbReference type="AlphaFoldDB" id="A0A255EES1"/>
<evidence type="ECO:0000256" key="3">
    <source>
        <dbReference type="ARBA" id="ARBA00022801"/>
    </source>
</evidence>